<protein>
    <recommendedName>
        <fullName evidence="3">Thioredoxin family protein</fullName>
    </recommendedName>
</protein>
<sequence length="219" mass="25052">MNSLNHSSMTTPSPIITPELIASAYTYEQYVALSTDLLRQGRTTSDNPSYNTPELLGFTKLNLHRMSRLERFAVIKPELADLLQHVTERWIWLVLTESWCGDAAQILPVFQRMTDGSPNVQMRLILRDKNLDVMDAYLTNGTSRSIPKLVCINADTLAELGTWGPRPAALQALVMQWRAEKRPYADVAEQTQRWYNDDRTEAIQREMVSLVRQWAKISV</sequence>
<dbReference type="Pfam" id="PF14595">
    <property type="entry name" value="Thioredoxin_9"/>
    <property type="match status" value="1"/>
</dbReference>
<accession>I2GH97</accession>
<reference evidence="1 2" key="1">
    <citation type="journal article" date="2012" name="J. Bacteriol.">
        <title>Genome Sequence of the Filamentous Bacterium Fibrisoma limi BUZ 3T.</title>
        <authorList>
            <person name="Filippini M."/>
            <person name="Qi W."/>
            <person name="Jaenicke S."/>
            <person name="Goesmann A."/>
            <person name="Smits T.H."/>
            <person name="Bagheri H.C."/>
        </authorList>
    </citation>
    <scope>NUCLEOTIDE SEQUENCE [LARGE SCALE GENOMIC DNA]</scope>
    <source>
        <strain evidence="2">BUZ 3T</strain>
    </source>
</reference>
<name>I2GH97_9BACT</name>
<dbReference type="Gene3D" id="3.40.30.10">
    <property type="entry name" value="Glutaredoxin"/>
    <property type="match status" value="1"/>
</dbReference>
<organism evidence="1 2">
    <name type="scientific">Fibrisoma limi BUZ 3</name>
    <dbReference type="NCBI Taxonomy" id="1185876"/>
    <lineage>
        <taxon>Bacteria</taxon>
        <taxon>Pseudomonadati</taxon>
        <taxon>Bacteroidota</taxon>
        <taxon>Cytophagia</taxon>
        <taxon>Cytophagales</taxon>
        <taxon>Spirosomataceae</taxon>
        <taxon>Fibrisoma</taxon>
    </lineage>
</organism>
<gene>
    <name evidence="1" type="primary">trxA3</name>
    <name evidence="1" type="ORF">BN8_02354</name>
</gene>
<dbReference type="Proteomes" id="UP000009309">
    <property type="component" value="Unassembled WGS sequence"/>
</dbReference>
<evidence type="ECO:0000313" key="1">
    <source>
        <dbReference type="EMBL" id="CCH53272.1"/>
    </source>
</evidence>
<dbReference type="RefSeq" id="WP_009281856.1">
    <property type="nucleotide sequence ID" value="NZ_CAIT01000006.1"/>
</dbReference>
<dbReference type="STRING" id="1185876.BN8_02354"/>
<keyword evidence="2" id="KW-1185">Reference proteome</keyword>
<dbReference type="AlphaFoldDB" id="I2GH97"/>
<dbReference type="EMBL" id="CAIT01000006">
    <property type="protein sequence ID" value="CCH53272.1"/>
    <property type="molecule type" value="Genomic_DNA"/>
</dbReference>
<comment type="caution">
    <text evidence="1">The sequence shown here is derived from an EMBL/GenBank/DDBJ whole genome shotgun (WGS) entry which is preliminary data.</text>
</comment>
<proteinExistence type="predicted"/>
<evidence type="ECO:0000313" key="2">
    <source>
        <dbReference type="Proteomes" id="UP000009309"/>
    </source>
</evidence>
<dbReference type="eggNOG" id="COG0526">
    <property type="taxonomic scope" value="Bacteria"/>
</dbReference>
<evidence type="ECO:0008006" key="3">
    <source>
        <dbReference type="Google" id="ProtNLM"/>
    </source>
</evidence>